<protein>
    <submittedName>
        <fullName evidence="1">Uncharacterized protein</fullName>
    </submittedName>
</protein>
<comment type="caution">
    <text evidence="1">The sequence shown here is derived from an EMBL/GenBank/DDBJ whole genome shotgun (WGS) entry which is preliminary data.</text>
</comment>
<organism evidence="1 2">
    <name type="scientific">Rousettus aegyptiacus</name>
    <name type="common">Egyptian fruit bat</name>
    <name type="synonym">Pteropus aegyptiacus</name>
    <dbReference type="NCBI Taxonomy" id="9407"/>
    <lineage>
        <taxon>Eukaryota</taxon>
        <taxon>Metazoa</taxon>
        <taxon>Chordata</taxon>
        <taxon>Craniata</taxon>
        <taxon>Vertebrata</taxon>
        <taxon>Euteleostomi</taxon>
        <taxon>Mammalia</taxon>
        <taxon>Eutheria</taxon>
        <taxon>Laurasiatheria</taxon>
        <taxon>Chiroptera</taxon>
        <taxon>Yinpterochiroptera</taxon>
        <taxon>Pteropodoidea</taxon>
        <taxon>Pteropodidae</taxon>
        <taxon>Rousettinae</taxon>
        <taxon>Rousettus</taxon>
    </lineage>
</organism>
<gene>
    <name evidence="1" type="ORF">HJG63_008952</name>
</gene>
<evidence type="ECO:0000313" key="1">
    <source>
        <dbReference type="EMBL" id="KAF6410391.1"/>
    </source>
</evidence>
<keyword evidence="2" id="KW-1185">Reference proteome</keyword>
<sequence length="127" mass="13466">MRRPGSRSLRDLLAPGLSFPIHLYHACERVGAGESAWTVSSASCCLLSLTEVSCLLLSLGGCRDPPALPHPCQIGPHLGLPSITNSVPGGPLLCSSSREATIWSYSLSRKLKSPQVPLGVPQLDPRL</sequence>
<dbReference type="EMBL" id="JACASE010000014">
    <property type="protein sequence ID" value="KAF6410391.1"/>
    <property type="molecule type" value="Genomic_DNA"/>
</dbReference>
<dbReference type="Proteomes" id="UP000593571">
    <property type="component" value="Unassembled WGS sequence"/>
</dbReference>
<name>A0A7J8CHQ8_ROUAE</name>
<accession>A0A7J8CHQ8</accession>
<dbReference type="AlphaFoldDB" id="A0A7J8CHQ8"/>
<proteinExistence type="predicted"/>
<reference evidence="1 2" key="1">
    <citation type="journal article" date="2020" name="Nature">
        <title>Six reference-quality genomes reveal evolution of bat adaptations.</title>
        <authorList>
            <person name="Jebb D."/>
            <person name="Huang Z."/>
            <person name="Pippel M."/>
            <person name="Hughes G.M."/>
            <person name="Lavrichenko K."/>
            <person name="Devanna P."/>
            <person name="Winkler S."/>
            <person name="Jermiin L.S."/>
            <person name="Skirmuntt E.C."/>
            <person name="Katzourakis A."/>
            <person name="Burkitt-Gray L."/>
            <person name="Ray D.A."/>
            <person name="Sullivan K.A.M."/>
            <person name="Roscito J.G."/>
            <person name="Kirilenko B.M."/>
            <person name="Davalos L.M."/>
            <person name="Corthals A.P."/>
            <person name="Power M.L."/>
            <person name="Jones G."/>
            <person name="Ransome R.D."/>
            <person name="Dechmann D.K.N."/>
            <person name="Locatelli A.G."/>
            <person name="Puechmaille S.J."/>
            <person name="Fedrigo O."/>
            <person name="Jarvis E.D."/>
            <person name="Hiller M."/>
            <person name="Vernes S.C."/>
            <person name="Myers E.W."/>
            <person name="Teeling E.C."/>
        </authorList>
    </citation>
    <scope>NUCLEOTIDE SEQUENCE [LARGE SCALE GENOMIC DNA]</scope>
    <source>
        <strain evidence="1">MRouAeg1</strain>
        <tissue evidence="1">Muscle</tissue>
    </source>
</reference>
<evidence type="ECO:0000313" key="2">
    <source>
        <dbReference type="Proteomes" id="UP000593571"/>
    </source>
</evidence>